<protein>
    <submittedName>
        <fullName evidence="1">Uncharacterized protein</fullName>
    </submittedName>
</protein>
<sequence length="54" mass="5987">MDIAVVEGLELLEERPPSDPVRVELLRKRVDGRIAGRVVGLDCDDSPNEDGNRD</sequence>
<keyword evidence="2" id="KW-1185">Reference proteome</keyword>
<dbReference type="eggNOG" id="arCOG11407">
    <property type="taxonomic scope" value="Archaea"/>
</dbReference>
<evidence type="ECO:0000313" key="1">
    <source>
        <dbReference type="EMBL" id="ELY45846.1"/>
    </source>
</evidence>
<gene>
    <name evidence="1" type="ORF">C496_02852</name>
</gene>
<dbReference type="Proteomes" id="UP000011599">
    <property type="component" value="Unassembled WGS sequence"/>
</dbReference>
<evidence type="ECO:0000313" key="2">
    <source>
        <dbReference type="Proteomes" id="UP000011599"/>
    </source>
</evidence>
<dbReference type="AlphaFoldDB" id="L9W987"/>
<name>L9W987_9EURY</name>
<dbReference type="PATRIC" id="fig|1114856.3.peg.589"/>
<reference evidence="1 2" key="1">
    <citation type="journal article" date="2014" name="PLoS Genet.">
        <title>Phylogenetically driven sequencing of extremely halophilic archaea reveals strategies for static and dynamic osmo-response.</title>
        <authorList>
            <person name="Becker E.A."/>
            <person name="Seitzer P.M."/>
            <person name="Tritt A."/>
            <person name="Larsen D."/>
            <person name="Krusor M."/>
            <person name="Yao A.I."/>
            <person name="Wu D."/>
            <person name="Madern D."/>
            <person name="Eisen J.A."/>
            <person name="Darling A.E."/>
            <person name="Facciotti M.T."/>
        </authorList>
    </citation>
    <scope>NUCLEOTIDE SEQUENCE [LARGE SCALE GENOMIC DNA]</scope>
    <source>
        <strain evidence="1 2">GA33</strain>
    </source>
</reference>
<dbReference type="EMBL" id="AOHW01000006">
    <property type="protein sequence ID" value="ELY45846.1"/>
    <property type="molecule type" value="Genomic_DNA"/>
</dbReference>
<dbReference type="STRING" id="1114856.GCA_000383975_03655"/>
<proteinExistence type="predicted"/>
<comment type="caution">
    <text evidence="1">The sequence shown here is derived from an EMBL/GenBank/DDBJ whole genome shotgun (WGS) entry which is preliminary data.</text>
</comment>
<accession>L9W987</accession>
<organism evidence="1 2">
    <name type="scientific">Natronorubrum tibetense GA33</name>
    <dbReference type="NCBI Taxonomy" id="1114856"/>
    <lineage>
        <taxon>Archaea</taxon>
        <taxon>Methanobacteriati</taxon>
        <taxon>Methanobacteriota</taxon>
        <taxon>Stenosarchaea group</taxon>
        <taxon>Halobacteria</taxon>
        <taxon>Halobacteriales</taxon>
        <taxon>Natrialbaceae</taxon>
        <taxon>Natronorubrum</taxon>
    </lineage>
</organism>